<sequence length="63" mass="6906">MDKVALGGGNLISFVSVGRRPQSRIKIARRLCEPNETALDGSERPGGRFGTPPRFEYYSLALP</sequence>
<dbReference type="Proteomes" id="UP000887566">
    <property type="component" value="Unplaced"/>
</dbReference>
<accession>A0A914UPY6</accession>
<evidence type="ECO:0000313" key="2">
    <source>
        <dbReference type="WBParaSite" id="PSAMB.scaffold11692size3188.g34328.t1"/>
    </source>
</evidence>
<proteinExistence type="predicted"/>
<dbReference type="AlphaFoldDB" id="A0A914UPY6"/>
<name>A0A914UPY6_9BILA</name>
<dbReference type="WBParaSite" id="PSAMB.scaffold11692size3188.g34328.t1">
    <property type="protein sequence ID" value="PSAMB.scaffold11692size3188.g34328.t1"/>
    <property type="gene ID" value="PSAMB.scaffold11692size3188.g34328"/>
</dbReference>
<organism evidence="1 2">
    <name type="scientific">Plectus sambesii</name>
    <dbReference type="NCBI Taxonomy" id="2011161"/>
    <lineage>
        <taxon>Eukaryota</taxon>
        <taxon>Metazoa</taxon>
        <taxon>Ecdysozoa</taxon>
        <taxon>Nematoda</taxon>
        <taxon>Chromadorea</taxon>
        <taxon>Plectida</taxon>
        <taxon>Plectina</taxon>
        <taxon>Plectoidea</taxon>
        <taxon>Plectidae</taxon>
        <taxon>Plectus</taxon>
    </lineage>
</organism>
<keyword evidence="1" id="KW-1185">Reference proteome</keyword>
<reference evidence="2" key="1">
    <citation type="submission" date="2022-11" db="UniProtKB">
        <authorList>
            <consortium name="WormBaseParasite"/>
        </authorList>
    </citation>
    <scope>IDENTIFICATION</scope>
</reference>
<evidence type="ECO:0000313" key="1">
    <source>
        <dbReference type="Proteomes" id="UP000887566"/>
    </source>
</evidence>
<protein>
    <submittedName>
        <fullName evidence="2">Uncharacterized protein</fullName>
    </submittedName>
</protein>